<feature type="binding site" description="in other chain" evidence="15">
    <location>
        <position position="222"/>
    </location>
    <ligand>
        <name>substrate</name>
        <note>ligand shared between dimeric partners</note>
    </ligand>
</feature>
<evidence type="ECO:0000256" key="4">
    <source>
        <dbReference type="ARBA" id="ARBA00004679"/>
    </source>
</evidence>
<comment type="activity regulation">
    <text evidence="15">Allosterically activated by ADP and other diphosphonucleosides, and allosterically inhibited by phosphoenolpyruvate.</text>
</comment>
<keyword evidence="5 15" id="KW-0963">Cytoplasm</keyword>
<dbReference type="Gene3D" id="3.40.50.450">
    <property type="match status" value="1"/>
</dbReference>
<dbReference type="UniPathway" id="UPA00109">
    <property type="reaction ID" value="UER00182"/>
</dbReference>
<evidence type="ECO:0000256" key="2">
    <source>
        <dbReference type="ARBA" id="ARBA00002659"/>
    </source>
</evidence>
<feature type="binding site" evidence="15">
    <location>
        <begin position="72"/>
        <end position="73"/>
    </location>
    <ligand>
        <name>ATP</name>
        <dbReference type="ChEBI" id="CHEBI:30616"/>
    </ligand>
</feature>
<dbReference type="InterPro" id="IPR035966">
    <property type="entry name" value="PKF_sf"/>
</dbReference>
<evidence type="ECO:0000256" key="12">
    <source>
        <dbReference type="ARBA" id="ARBA00022842"/>
    </source>
</evidence>
<feature type="binding site" description="in other chain" evidence="15">
    <location>
        <begin position="213"/>
        <end position="215"/>
    </location>
    <ligand>
        <name>ADP</name>
        <dbReference type="ChEBI" id="CHEBI:456216"/>
        <note>allosteric activator; ligand shared between dimeric partners</note>
    </ligand>
</feature>
<keyword evidence="12 15" id="KW-0460">Magnesium</keyword>
<sequence length="322" mass="34826">MKRIAVLTSGGDAPGMNAAVRAVVEQGAHHGIEVYGVYYGYKGLVEGDFRKLESKDTQHALKLGGTMLYSARFPEFAQADIQKQAFDQLKKADIDALVVIGGDGSFQGALALTKLGFPAIGIPGTIDNDIPGTEYTIGFDTAVSSALEAIDRISDTAASHNRTFVIEVMGRHAGDIAVWAGVAAGADAIVIPENAYEMEDIVHRVRQGRERGKDYSLIVLAEGVSNVDDFVEKYQALAAEQEVRGVSLSHIQRGGMPTSRDRVYATLMGARAVDCLREGKAGIYLGIQGEQLAEFDIIDTLSKAKHKLRQDLFILNRDLTQR</sequence>
<keyword evidence="13 15" id="KW-0324">Glycolysis</keyword>
<comment type="subunit">
    <text evidence="15">Homotetramer.</text>
</comment>
<comment type="catalytic activity">
    <reaction evidence="14 15">
        <text>beta-D-fructose 6-phosphate + ATP = beta-D-fructose 1,6-bisphosphate + ADP + H(+)</text>
        <dbReference type="Rhea" id="RHEA:16109"/>
        <dbReference type="ChEBI" id="CHEBI:15378"/>
        <dbReference type="ChEBI" id="CHEBI:30616"/>
        <dbReference type="ChEBI" id="CHEBI:32966"/>
        <dbReference type="ChEBI" id="CHEBI:57634"/>
        <dbReference type="ChEBI" id="CHEBI:456216"/>
        <dbReference type="EC" id="2.7.1.11"/>
    </reaction>
</comment>
<feature type="binding site" evidence="15">
    <location>
        <position position="162"/>
    </location>
    <ligand>
        <name>substrate</name>
        <note>ligand shared between dimeric partners</note>
    </ligand>
</feature>
<feature type="binding site" description="in other chain" evidence="15">
    <location>
        <position position="211"/>
    </location>
    <ligand>
        <name>ADP</name>
        <dbReference type="ChEBI" id="CHEBI:456216"/>
        <note>allosteric activator; ligand shared between dimeric partners</note>
    </ligand>
</feature>
<evidence type="ECO:0000256" key="3">
    <source>
        <dbReference type="ARBA" id="ARBA00004496"/>
    </source>
</evidence>
<dbReference type="GO" id="GO:0016208">
    <property type="term" value="F:AMP binding"/>
    <property type="evidence" value="ECO:0007669"/>
    <property type="project" value="TreeGrafter"/>
</dbReference>
<keyword evidence="8 15" id="KW-0479">Metal-binding</keyword>
<dbReference type="EMBL" id="AENN01000001">
    <property type="protein sequence ID" value="EFR32034.1"/>
    <property type="molecule type" value="Genomic_DNA"/>
</dbReference>
<reference evidence="17 18" key="1">
    <citation type="submission" date="2010-10" db="EMBL/GenBank/DDBJ databases">
        <authorList>
            <person name="Durkin A.S."/>
            <person name="Madupu R."/>
            <person name="Torralba M."/>
            <person name="Gillis M."/>
            <person name="Methe B."/>
            <person name="Sutton G."/>
            <person name="Nelson K.E."/>
        </authorList>
    </citation>
    <scope>NUCLEOTIDE SEQUENCE [LARGE SCALE GENOMIC DNA]</scope>
    <source>
        <strain evidence="17 18">ACS-139-V-Col8</strain>
    </source>
</reference>
<dbReference type="PIRSF" id="PIRSF000532">
    <property type="entry name" value="ATP_PFK_prok"/>
    <property type="match status" value="1"/>
</dbReference>
<evidence type="ECO:0000256" key="14">
    <source>
        <dbReference type="ARBA" id="ARBA00048070"/>
    </source>
</evidence>
<feature type="binding site" evidence="15">
    <location>
        <position position="244"/>
    </location>
    <ligand>
        <name>substrate</name>
        <note>ligand shared between dimeric partners</note>
    </ligand>
</feature>
<evidence type="ECO:0000313" key="17">
    <source>
        <dbReference type="EMBL" id="EFR32034.1"/>
    </source>
</evidence>
<dbReference type="eggNOG" id="COG0205">
    <property type="taxonomic scope" value="Bacteria"/>
</dbReference>
<dbReference type="GO" id="GO:0005524">
    <property type="term" value="F:ATP binding"/>
    <property type="evidence" value="ECO:0007669"/>
    <property type="project" value="UniProtKB-UniRule"/>
</dbReference>
<feature type="binding site" description="in other chain" evidence="15">
    <location>
        <begin position="169"/>
        <end position="171"/>
    </location>
    <ligand>
        <name>substrate</name>
        <note>ligand shared between dimeric partners</note>
    </ligand>
</feature>
<feature type="binding site" description="in other chain" evidence="15">
    <location>
        <begin position="185"/>
        <end position="187"/>
    </location>
    <ligand>
        <name>ADP</name>
        <dbReference type="ChEBI" id="CHEBI:456216"/>
        <note>allosteric activator; ligand shared between dimeric partners</note>
    </ligand>
</feature>
<dbReference type="FunFam" id="3.40.50.460:FF:000002">
    <property type="entry name" value="ATP-dependent 6-phosphofructokinase"/>
    <property type="match status" value="1"/>
</dbReference>
<comment type="function">
    <text evidence="2 15">Catalyzes the phosphorylation of D-fructose 6-phosphate to fructose 1,6-bisphosphate by ATP, the first committing step of glycolysis.</text>
</comment>
<dbReference type="GO" id="GO:0006002">
    <property type="term" value="P:fructose 6-phosphate metabolic process"/>
    <property type="evidence" value="ECO:0007669"/>
    <property type="project" value="UniProtKB-UniRule"/>
</dbReference>
<dbReference type="PANTHER" id="PTHR13697">
    <property type="entry name" value="PHOSPHOFRUCTOKINASE"/>
    <property type="match status" value="1"/>
</dbReference>
<dbReference type="InterPro" id="IPR012828">
    <property type="entry name" value="PFKA_ATP_prok"/>
</dbReference>
<comment type="pathway">
    <text evidence="4 15">Carbohydrate degradation; glycolysis; D-glyceraldehyde 3-phosphate and glycerone phosphate from D-glucose: step 3/4.</text>
</comment>
<dbReference type="STRING" id="908337.HMPREF9257_0951"/>
<gene>
    <name evidence="15 17" type="primary">pfkA</name>
    <name evidence="17" type="ORF">HMPREF9257_0951</name>
</gene>
<dbReference type="GO" id="GO:0048029">
    <property type="term" value="F:monosaccharide binding"/>
    <property type="evidence" value="ECO:0007669"/>
    <property type="project" value="TreeGrafter"/>
</dbReference>
<evidence type="ECO:0000256" key="6">
    <source>
        <dbReference type="ARBA" id="ARBA00022533"/>
    </source>
</evidence>
<comment type="caution">
    <text evidence="15">Lacks conserved residue(s) required for the propagation of feature annotation.</text>
</comment>
<organism evidence="17 18">
    <name type="scientific">Eremococcus coleocola ACS-139-V-Col8</name>
    <dbReference type="NCBI Taxonomy" id="908337"/>
    <lineage>
        <taxon>Bacteria</taxon>
        <taxon>Bacillati</taxon>
        <taxon>Bacillota</taxon>
        <taxon>Bacilli</taxon>
        <taxon>Lactobacillales</taxon>
        <taxon>Aerococcaceae</taxon>
        <taxon>Eremococcus</taxon>
    </lineage>
</organism>
<dbReference type="Pfam" id="PF00365">
    <property type="entry name" value="PFK"/>
    <property type="match status" value="1"/>
</dbReference>
<dbReference type="FunFam" id="3.40.50.450:FF:000001">
    <property type="entry name" value="ATP-dependent 6-phosphofructokinase"/>
    <property type="match status" value="1"/>
</dbReference>
<protein>
    <recommendedName>
        <fullName evidence="15">ATP-dependent 6-phosphofructokinase</fullName>
        <shortName evidence="15">ATP-PFK</shortName>
        <shortName evidence="15">Phosphofructokinase</shortName>
        <ecNumber evidence="15">2.7.1.11</ecNumber>
    </recommendedName>
    <alternativeName>
        <fullName evidence="15">Phosphohexokinase</fullName>
    </alternativeName>
</protein>
<dbReference type="RefSeq" id="WP_006417517.1">
    <property type="nucleotide sequence ID" value="NZ_AENN01000001.1"/>
</dbReference>
<dbReference type="GO" id="GO:0042802">
    <property type="term" value="F:identical protein binding"/>
    <property type="evidence" value="ECO:0007669"/>
    <property type="project" value="TreeGrafter"/>
</dbReference>
<keyword evidence="7 15" id="KW-0808">Transferase</keyword>
<feature type="binding site" evidence="15">
    <location>
        <position position="103"/>
    </location>
    <ligand>
        <name>Mg(2+)</name>
        <dbReference type="ChEBI" id="CHEBI:18420"/>
        <note>catalytic</note>
    </ligand>
</feature>
<dbReference type="Gene3D" id="3.40.50.460">
    <property type="entry name" value="Phosphofructokinase domain"/>
    <property type="match status" value="1"/>
</dbReference>
<dbReference type="PANTHER" id="PTHR13697:SF4">
    <property type="entry name" value="ATP-DEPENDENT 6-PHOSPHOFRUCTOKINASE"/>
    <property type="match status" value="1"/>
</dbReference>
<keyword evidence="10 15" id="KW-0418">Kinase</keyword>
<keyword evidence="6 15" id="KW-0021">Allosteric enzyme</keyword>
<dbReference type="GO" id="GO:0061621">
    <property type="term" value="P:canonical glycolysis"/>
    <property type="evidence" value="ECO:0007669"/>
    <property type="project" value="TreeGrafter"/>
</dbReference>
<dbReference type="GO" id="GO:0003872">
    <property type="term" value="F:6-phosphofructokinase activity"/>
    <property type="evidence" value="ECO:0007669"/>
    <property type="project" value="UniProtKB-UniRule"/>
</dbReference>
<dbReference type="InterPro" id="IPR022953">
    <property type="entry name" value="ATP_PFK"/>
</dbReference>
<evidence type="ECO:0000256" key="15">
    <source>
        <dbReference type="HAMAP-Rule" id="MF_00339"/>
    </source>
</evidence>
<evidence type="ECO:0000256" key="7">
    <source>
        <dbReference type="ARBA" id="ARBA00022679"/>
    </source>
</evidence>
<dbReference type="GO" id="GO:0030388">
    <property type="term" value="P:fructose 1,6-bisphosphate metabolic process"/>
    <property type="evidence" value="ECO:0007669"/>
    <property type="project" value="TreeGrafter"/>
</dbReference>
<comment type="caution">
    <text evidence="17">The sequence shown here is derived from an EMBL/GenBank/DDBJ whole genome shotgun (WGS) entry which is preliminary data.</text>
</comment>
<dbReference type="GO" id="GO:0005945">
    <property type="term" value="C:6-phosphofructokinase complex"/>
    <property type="evidence" value="ECO:0007669"/>
    <property type="project" value="TreeGrafter"/>
</dbReference>
<evidence type="ECO:0000256" key="1">
    <source>
        <dbReference type="ARBA" id="ARBA00001946"/>
    </source>
</evidence>
<name>E4KLW8_9LACT</name>
<evidence type="ECO:0000256" key="10">
    <source>
        <dbReference type="ARBA" id="ARBA00022777"/>
    </source>
</evidence>
<dbReference type="OrthoDB" id="9802503at2"/>
<evidence type="ECO:0000259" key="16">
    <source>
        <dbReference type="Pfam" id="PF00365"/>
    </source>
</evidence>
<comment type="subcellular location">
    <subcellularLocation>
        <location evidence="3 15">Cytoplasm</location>
    </subcellularLocation>
</comment>
<accession>E4KLW8</accession>
<feature type="binding site" evidence="15">
    <location>
        <position position="11"/>
    </location>
    <ligand>
        <name>ATP</name>
        <dbReference type="ChEBI" id="CHEBI:30616"/>
    </ligand>
</feature>
<dbReference type="HAMAP" id="MF_00339">
    <property type="entry name" value="Phosphofructokinase_I_B1"/>
    <property type="match status" value="1"/>
</dbReference>
<dbReference type="GO" id="GO:0070095">
    <property type="term" value="F:fructose-6-phosphate binding"/>
    <property type="evidence" value="ECO:0007669"/>
    <property type="project" value="TreeGrafter"/>
</dbReference>
<evidence type="ECO:0000256" key="13">
    <source>
        <dbReference type="ARBA" id="ARBA00023152"/>
    </source>
</evidence>
<evidence type="ECO:0000256" key="11">
    <source>
        <dbReference type="ARBA" id="ARBA00022840"/>
    </source>
</evidence>
<proteinExistence type="inferred from homology"/>
<dbReference type="GO" id="GO:0046872">
    <property type="term" value="F:metal ion binding"/>
    <property type="evidence" value="ECO:0007669"/>
    <property type="project" value="UniProtKB-KW"/>
</dbReference>
<evidence type="ECO:0000256" key="5">
    <source>
        <dbReference type="ARBA" id="ARBA00022490"/>
    </source>
</evidence>
<feature type="binding site" description="in other chain" evidence="15">
    <location>
        <begin position="125"/>
        <end position="127"/>
    </location>
    <ligand>
        <name>substrate</name>
        <note>ligand shared between dimeric partners</note>
    </ligand>
</feature>
<comment type="similarity">
    <text evidence="15">Belongs to the phosphofructokinase type A (PFKA) family. ATP-dependent PFK group I subfamily. Prokaryotic clade 'B1' sub-subfamily.</text>
</comment>
<feature type="domain" description="Phosphofructokinase" evidence="16">
    <location>
        <begin position="3"/>
        <end position="276"/>
    </location>
</feature>
<evidence type="ECO:0000256" key="9">
    <source>
        <dbReference type="ARBA" id="ARBA00022741"/>
    </source>
</evidence>
<dbReference type="PRINTS" id="PR00476">
    <property type="entry name" value="PHFRCTKINASE"/>
</dbReference>
<feature type="binding site" description="in other chain" evidence="15">
    <location>
        <begin position="250"/>
        <end position="253"/>
    </location>
    <ligand>
        <name>substrate</name>
        <note>ligand shared between dimeric partners</note>
    </ligand>
</feature>
<comment type="cofactor">
    <cofactor evidence="1 15">
        <name>Mg(2+)</name>
        <dbReference type="ChEBI" id="CHEBI:18420"/>
    </cofactor>
</comment>
<dbReference type="Proteomes" id="UP000005990">
    <property type="component" value="Unassembled WGS sequence"/>
</dbReference>
<dbReference type="InterPro" id="IPR000023">
    <property type="entry name" value="Phosphofructokinase_dom"/>
</dbReference>
<dbReference type="AlphaFoldDB" id="E4KLW8"/>
<dbReference type="PROSITE" id="PS00433">
    <property type="entry name" value="PHOSPHOFRUCTOKINASE"/>
    <property type="match status" value="1"/>
</dbReference>
<dbReference type="EC" id="2.7.1.11" evidence="15"/>
<evidence type="ECO:0000256" key="8">
    <source>
        <dbReference type="ARBA" id="ARBA00022723"/>
    </source>
</evidence>
<evidence type="ECO:0000313" key="18">
    <source>
        <dbReference type="Proteomes" id="UP000005990"/>
    </source>
</evidence>
<dbReference type="InterPro" id="IPR015912">
    <property type="entry name" value="Phosphofructokinase_CS"/>
</dbReference>
<keyword evidence="18" id="KW-1185">Reference proteome</keyword>
<dbReference type="NCBIfam" id="NF002872">
    <property type="entry name" value="PRK03202.1"/>
    <property type="match status" value="1"/>
</dbReference>
<keyword evidence="11 15" id="KW-0067">ATP-binding</keyword>
<dbReference type="SUPFAM" id="SSF53784">
    <property type="entry name" value="Phosphofructokinase"/>
    <property type="match status" value="1"/>
</dbReference>
<feature type="binding site" evidence="15">
    <location>
        <begin position="102"/>
        <end position="105"/>
    </location>
    <ligand>
        <name>ATP</name>
        <dbReference type="ChEBI" id="CHEBI:30616"/>
    </ligand>
</feature>
<keyword evidence="9 15" id="KW-0547">Nucleotide-binding</keyword>
<feature type="active site" description="Proton acceptor" evidence="15">
    <location>
        <position position="127"/>
    </location>
</feature>
<dbReference type="InterPro" id="IPR012003">
    <property type="entry name" value="ATP_PFK_prok-type"/>
</dbReference>
<dbReference type="NCBIfam" id="TIGR02482">
    <property type="entry name" value="PFKA_ATP"/>
    <property type="match status" value="1"/>
</dbReference>